<dbReference type="EMBL" id="JAWDJX010000014">
    <property type="protein sequence ID" value="KAK3053805.1"/>
    <property type="molecule type" value="Genomic_DNA"/>
</dbReference>
<accession>A0AAJ0DNW5</accession>
<protein>
    <submittedName>
        <fullName evidence="1">Uncharacterized protein</fullName>
    </submittedName>
</protein>
<proteinExistence type="predicted"/>
<gene>
    <name evidence="1" type="ORF">LTR09_005085</name>
</gene>
<name>A0AAJ0DNW5_9PEZI</name>
<dbReference type="Proteomes" id="UP001271007">
    <property type="component" value="Unassembled WGS sequence"/>
</dbReference>
<keyword evidence="2" id="KW-1185">Reference proteome</keyword>
<reference evidence="1" key="1">
    <citation type="submission" date="2023-04" db="EMBL/GenBank/DDBJ databases">
        <title>Black Yeasts Isolated from many extreme environments.</title>
        <authorList>
            <person name="Coleine C."/>
            <person name="Stajich J.E."/>
            <person name="Selbmann L."/>
        </authorList>
    </citation>
    <scope>NUCLEOTIDE SEQUENCE</scope>
    <source>
        <strain evidence="1">CCFEE 5312</strain>
    </source>
</reference>
<evidence type="ECO:0000313" key="1">
    <source>
        <dbReference type="EMBL" id="KAK3053805.1"/>
    </source>
</evidence>
<evidence type="ECO:0000313" key="2">
    <source>
        <dbReference type="Proteomes" id="UP001271007"/>
    </source>
</evidence>
<organism evidence="1 2">
    <name type="scientific">Extremus antarcticus</name>
    <dbReference type="NCBI Taxonomy" id="702011"/>
    <lineage>
        <taxon>Eukaryota</taxon>
        <taxon>Fungi</taxon>
        <taxon>Dikarya</taxon>
        <taxon>Ascomycota</taxon>
        <taxon>Pezizomycotina</taxon>
        <taxon>Dothideomycetes</taxon>
        <taxon>Dothideomycetidae</taxon>
        <taxon>Mycosphaerellales</taxon>
        <taxon>Extremaceae</taxon>
        <taxon>Extremus</taxon>
    </lineage>
</organism>
<comment type="caution">
    <text evidence="1">The sequence shown here is derived from an EMBL/GenBank/DDBJ whole genome shotgun (WGS) entry which is preliminary data.</text>
</comment>
<dbReference type="AlphaFoldDB" id="A0AAJ0DNW5"/>
<sequence>MSDSMMSNKQLAEGAVHASHVLDRSYRGRREDEARRKEAAEISAHYLKELKDAWHALSQSQEPPSFSQKAPESSLFFSIEEVKVPMVDEPEGLRPRALTSFVDQTTSKFGSVEYARSLSEWFAAATPNVYLDRIEQSNRRLYTDLCWGSETESGHWQVPVMFVRPGERIAPVLNDRTRVWSPNGELATSERLAILRILWYDEEEGLCGCKLSLLYIHYLAARWLNFERRGEEIKVWATRWFDLRHPRGLTTLHHYLNHDDWAPKPPRGRLCNIL</sequence>